<sequence length="188" mass="21214">MEIPVEIESHGVELPPSVRESLAEHVNELETRYGRILKCRVAVTGPGQKHRTGGLYDIRIHLTLPEGRQITVDRLDHGDERYSDLQFAINDAFKRARRQVQDEARKMQGATKHHEPQPTGTVQRIDHRGEFGFIAAADGREVYFHRNSVVGGKFEDLELGTRVTFAEEPGREGDQASTVKPMGKHALR</sequence>
<evidence type="ECO:0000259" key="2">
    <source>
        <dbReference type="PROSITE" id="PS51857"/>
    </source>
</evidence>
<dbReference type="InterPro" id="IPR003489">
    <property type="entry name" value="RHF/RaiA"/>
</dbReference>
<feature type="region of interest" description="Disordered" evidence="1">
    <location>
        <begin position="166"/>
        <end position="188"/>
    </location>
</feature>
<accession>L0NI75</accession>
<proteinExistence type="predicted"/>
<dbReference type="Gene3D" id="3.30.160.100">
    <property type="entry name" value="Ribosome hibernation promotion factor-like"/>
    <property type="match status" value="1"/>
</dbReference>
<reference evidence="3 4" key="1">
    <citation type="journal article" date="2013" name="Genome Biol. Evol.">
        <title>Life in an arsenic-containing gold mine: genome and physiology of the autotrophic arsenite-oxidizing bacterium rhizobium sp. NT-26.</title>
        <authorList>
            <person name="Andres J."/>
            <person name="Arsene-Ploetze F."/>
            <person name="Barbe V."/>
            <person name="Brochier-Armanet C."/>
            <person name="Cleiss-Arnold J."/>
            <person name="Coppee J.Y."/>
            <person name="Dillies M.A."/>
            <person name="Geist"/>
            <person name="L"/>
            <person name="Joublin A."/>
            <person name="Koechler S."/>
            <person name="Lassalle F."/>
            <person name="Marchal M."/>
            <person name="Medigue C."/>
            <person name="Muller D."/>
            <person name="Nesme X."/>
            <person name="Plewniak F."/>
            <person name="Proux C."/>
            <person name="Ramirez-Bahena M.H."/>
            <person name="Schenowitz C."/>
            <person name="Sismeiro O."/>
            <person name="Vallenet D."/>
            <person name="Santini J.M."/>
            <person name="Bertin P.N."/>
        </authorList>
    </citation>
    <scope>NUCLEOTIDE SEQUENCE [LARGE SCALE GENOMIC DNA]</scope>
    <source>
        <strain evidence="3 4">NT-26</strain>
    </source>
</reference>
<protein>
    <submittedName>
        <fullName evidence="3">Cold-shock DNA-binding domain protein</fullName>
    </submittedName>
</protein>
<gene>
    <name evidence="3" type="ORF">NT26_3084</name>
</gene>
<dbReference type="Pfam" id="PF02482">
    <property type="entry name" value="Ribosomal_S30AE"/>
    <property type="match status" value="1"/>
</dbReference>
<dbReference type="KEGG" id="rht:NT26_3084"/>
<dbReference type="SMART" id="SM00357">
    <property type="entry name" value="CSP"/>
    <property type="match status" value="1"/>
</dbReference>
<evidence type="ECO:0000313" key="3">
    <source>
        <dbReference type="EMBL" id="CCF20808.1"/>
    </source>
</evidence>
<dbReference type="PROSITE" id="PS51857">
    <property type="entry name" value="CSD_2"/>
    <property type="match status" value="1"/>
</dbReference>
<organism evidence="3 4">
    <name type="scientific">Pseudorhizobium banfieldiae</name>
    <dbReference type="NCBI Taxonomy" id="1125847"/>
    <lineage>
        <taxon>Bacteria</taxon>
        <taxon>Pseudomonadati</taxon>
        <taxon>Pseudomonadota</taxon>
        <taxon>Alphaproteobacteria</taxon>
        <taxon>Hyphomicrobiales</taxon>
        <taxon>Rhizobiaceae</taxon>
        <taxon>Rhizobium/Agrobacterium group</taxon>
        <taxon>Pseudorhizobium</taxon>
    </lineage>
</organism>
<keyword evidence="4" id="KW-1185">Reference proteome</keyword>
<dbReference type="InterPro" id="IPR011129">
    <property type="entry name" value="CSD"/>
</dbReference>
<dbReference type="Gene3D" id="2.40.50.140">
    <property type="entry name" value="Nucleic acid-binding proteins"/>
    <property type="match status" value="1"/>
</dbReference>
<dbReference type="InterPro" id="IPR036567">
    <property type="entry name" value="RHF-like"/>
</dbReference>
<dbReference type="GO" id="GO:0005829">
    <property type="term" value="C:cytosol"/>
    <property type="evidence" value="ECO:0007669"/>
    <property type="project" value="UniProtKB-ARBA"/>
</dbReference>
<dbReference type="SUPFAM" id="SSF69754">
    <property type="entry name" value="Ribosome binding protein Y (YfiA homologue)"/>
    <property type="match status" value="1"/>
</dbReference>
<dbReference type="RefSeq" id="WP_052639784.1">
    <property type="nucleotide sequence ID" value="NZ_FO082820.1"/>
</dbReference>
<name>L0NI75_9HYPH</name>
<dbReference type="OrthoDB" id="9782252at2"/>
<dbReference type="STRING" id="1125847.NT26_3084"/>
<dbReference type="EMBL" id="FO082820">
    <property type="protein sequence ID" value="CCF20808.1"/>
    <property type="molecule type" value="Genomic_DNA"/>
</dbReference>
<dbReference type="InterPro" id="IPR002059">
    <property type="entry name" value="CSP_DNA-bd"/>
</dbReference>
<dbReference type="InterPro" id="IPR012340">
    <property type="entry name" value="NA-bd_OB-fold"/>
</dbReference>
<evidence type="ECO:0000313" key="4">
    <source>
        <dbReference type="Proteomes" id="UP000010792"/>
    </source>
</evidence>
<feature type="domain" description="CSD" evidence="2">
    <location>
        <begin position="117"/>
        <end position="181"/>
    </location>
</feature>
<keyword evidence="3" id="KW-0238">DNA-binding</keyword>
<dbReference type="SUPFAM" id="SSF50249">
    <property type="entry name" value="Nucleic acid-binding proteins"/>
    <property type="match status" value="1"/>
</dbReference>
<dbReference type="AlphaFoldDB" id="L0NI75"/>
<dbReference type="Proteomes" id="UP000010792">
    <property type="component" value="Chromosome"/>
</dbReference>
<dbReference type="Pfam" id="PF00313">
    <property type="entry name" value="CSD"/>
    <property type="match status" value="1"/>
</dbReference>
<evidence type="ECO:0000256" key="1">
    <source>
        <dbReference type="SAM" id="MobiDB-lite"/>
    </source>
</evidence>
<dbReference type="GO" id="GO:0003677">
    <property type="term" value="F:DNA binding"/>
    <property type="evidence" value="ECO:0007669"/>
    <property type="project" value="UniProtKB-KW"/>
</dbReference>